<dbReference type="Proteomes" id="UP000326924">
    <property type="component" value="Unassembled WGS sequence"/>
</dbReference>
<reference evidence="2 3" key="1">
    <citation type="submission" date="2019-09" db="EMBL/GenBank/DDBJ databases">
        <title>Draft genome of the ectomycorrhizal ascomycete Sphaerosporella brunnea.</title>
        <authorList>
            <consortium name="DOE Joint Genome Institute"/>
            <person name="Benucci G.M."/>
            <person name="Marozzi G."/>
            <person name="Antonielli L."/>
            <person name="Sanchez S."/>
            <person name="Marco P."/>
            <person name="Wang X."/>
            <person name="Falini L.B."/>
            <person name="Barry K."/>
            <person name="Haridas S."/>
            <person name="Lipzen A."/>
            <person name="Labutti K."/>
            <person name="Grigoriev I.V."/>
            <person name="Murat C."/>
            <person name="Martin F."/>
            <person name="Albertini E."/>
            <person name="Donnini D."/>
            <person name="Bonito G."/>
        </authorList>
    </citation>
    <scope>NUCLEOTIDE SEQUENCE [LARGE SCALE GENOMIC DNA]</scope>
    <source>
        <strain evidence="2 3">Sb_GMNB300</strain>
    </source>
</reference>
<comment type="caution">
    <text evidence="2">The sequence shown here is derived from an EMBL/GenBank/DDBJ whole genome shotgun (WGS) entry which is preliminary data.</text>
</comment>
<protein>
    <recommendedName>
        <fullName evidence="4">Secreted protein</fullName>
    </recommendedName>
</protein>
<dbReference type="EMBL" id="VXIS01000287">
    <property type="protein sequence ID" value="KAA8895115.1"/>
    <property type="molecule type" value="Genomic_DNA"/>
</dbReference>
<dbReference type="AlphaFoldDB" id="A0A5J5EHC9"/>
<sequence length="79" mass="8577">MLACLLACLPALFCFLLLLLLLLLLLQPGFAFPSVLSCLGMYSRHGDELASWFYLFYAHGIGALPASDSDLSLVRGGKK</sequence>
<feature type="chain" id="PRO_5023903202" description="Secreted protein" evidence="1">
    <location>
        <begin position="32"/>
        <end position="79"/>
    </location>
</feature>
<gene>
    <name evidence="2" type="ORF">FN846DRAFT_971184</name>
</gene>
<dbReference type="InParanoid" id="A0A5J5EHC9"/>
<organism evidence="2 3">
    <name type="scientific">Sphaerosporella brunnea</name>
    <dbReference type="NCBI Taxonomy" id="1250544"/>
    <lineage>
        <taxon>Eukaryota</taxon>
        <taxon>Fungi</taxon>
        <taxon>Dikarya</taxon>
        <taxon>Ascomycota</taxon>
        <taxon>Pezizomycotina</taxon>
        <taxon>Pezizomycetes</taxon>
        <taxon>Pezizales</taxon>
        <taxon>Pyronemataceae</taxon>
        <taxon>Sphaerosporella</taxon>
    </lineage>
</organism>
<feature type="signal peptide" evidence="1">
    <location>
        <begin position="1"/>
        <end position="31"/>
    </location>
</feature>
<proteinExistence type="predicted"/>
<name>A0A5J5EHC9_9PEZI</name>
<evidence type="ECO:0000256" key="1">
    <source>
        <dbReference type="SAM" id="SignalP"/>
    </source>
</evidence>
<evidence type="ECO:0008006" key="4">
    <source>
        <dbReference type="Google" id="ProtNLM"/>
    </source>
</evidence>
<keyword evidence="3" id="KW-1185">Reference proteome</keyword>
<accession>A0A5J5EHC9</accession>
<evidence type="ECO:0000313" key="2">
    <source>
        <dbReference type="EMBL" id="KAA8895115.1"/>
    </source>
</evidence>
<keyword evidence="1" id="KW-0732">Signal</keyword>
<evidence type="ECO:0000313" key="3">
    <source>
        <dbReference type="Proteomes" id="UP000326924"/>
    </source>
</evidence>